<sequence length="993" mass="110634">MASSSGDDEFVVLVCSDPNNQIETDISNEEIVISTTDFSTWDYPSTLSFSTFKIQAHRNRLIEESSYFRGLLSGSFSESCLDYISIQWQLETFLNVVRCIFGFRLDITSKNFIPLFQAALYFGVEMLLMQLKSWLSEASLSKDPGLFQIQLEDLIDIWDFGLELDNGFVQEICASYLARNFMWAMSNKIFKDMPYELLLLCVKHPHLTIDSEKHLSDALLIWLHSNTEQLERSSKTECEFFDILKQIRISLLPLWFAAGKRSSISFSELANESVDSIFKLMKVTPKGSMNVLGDGDLSHLRIRLTKYSKKVDLSGCPQITPMILLLSFLPNNHNSYLALRKTIKESASNFEQADGTKCQITQSLLPTLSFEAVLEVDISGCLKLPLEDAIDYFSNSFPFLRRVKAAYLLNFKMTTLYRLIQKCSLVSEVDITVDVNPLISSQLSVISSSSAVVSMAPNRAYFVGDKFSMTSLYHLGPSPSNITKLTLEGRSDVCALSNVSPIFVPDSHIQYISKFCASLCYLNLKGCISVTDVCMANLIRRCTKLQSLLVCHTSFGMNSILALCNASPSFSNSPSAQFGKRPLDSLASNLQLLHMGGCKCADEASLLELLSQNQMLKSLCLRDTNLADSALCSFSGSLLEVLDVSNTMLSHLSNFQISGAALHHVVCTNPGLKCLNARGCKNLFQPENTKKEAKISSSYSCEELFIELGKTCRLEEIALGWGLSYFSLQALKPAILSLRAMTVCLGGTLPEDSLRLLPTTCPLLESLVLYFQVISDCMIINILTSLRQLRTLALCYCFGDISNSSFNLSMPNLRILKLERVTPWMTNNDLVLLARNCANLVELSLLGSKLNSDAQCIISHGWPGLISLHLEDCGEVTENGVSSLFNCIALENLLLRHNGSGIQRNFILEAASKMPMLRQVSLDVCDAKEGDFDLPDDADRYSLRIVKIARCKSTRCNVGSHFADTTRKPVHRETLVLVWNSTNVVRTVVKERL</sequence>
<dbReference type="CDD" id="cd18186">
    <property type="entry name" value="BTB_POZ_ZBTB_KLHL-like"/>
    <property type="match status" value="1"/>
</dbReference>
<dbReference type="UniPathway" id="UPA00143"/>
<evidence type="ECO:0000313" key="4">
    <source>
        <dbReference type="EMBL" id="PPS15077.1"/>
    </source>
</evidence>
<comment type="pathway">
    <text evidence="2">Protein modification; protein ubiquitination.</text>
</comment>
<dbReference type="InterPro" id="IPR011705">
    <property type="entry name" value="BACK"/>
</dbReference>
<dbReference type="OrthoDB" id="775260at2759"/>
<dbReference type="SMART" id="SM00875">
    <property type="entry name" value="BACK"/>
    <property type="match status" value="1"/>
</dbReference>
<dbReference type="SUPFAM" id="SSF54695">
    <property type="entry name" value="POZ domain"/>
    <property type="match status" value="1"/>
</dbReference>
<dbReference type="PROSITE" id="PS50097">
    <property type="entry name" value="BTB"/>
    <property type="match status" value="1"/>
</dbReference>
<dbReference type="InterPro" id="IPR032675">
    <property type="entry name" value="LRR_dom_sf"/>
</dbReference>
<evidence type="ECO:0000313" key="5">
    <source>
        <dbReference type="Proteomes" id="UP000239757"/>
    </source>
</evidence>
<dbReference type="PANTHER" id="PTHR13318:SF71">
    <property type="entry name" value="BTB_POZ DOMAIN-CONTAINING PROTEIN FBL11"/>
    <property type="match status" value="1"/>
</dbReference>
<gene>
    <name evidence="4" type="ORF">GOBAR_AA05501</name>
</gene>
<dbReference type="GO" id="GO:0031146">
    <property type="term" value="P:SCF-dependent proteasomal ubiquitin-dependent protein catabolic process"/>
    <property type="evidence" value="ECO:0007669"/>
    <property type="project" value="TreeGrafter"/>
</dbReference>
<evidence type="ECO:0000256" key="1">
    <source>
        <dbReference type="ARBA" id="ARBA00002668"/>
    </source>
</evidence>
<accession>A0A2P5YHJ7</accession>
<organism evidence="4 5">
    <name type="scientific">Gossypium barbadense</name>
    <name type="common">Sea Island cotton</name>
    <name type="synonym">Hibiscus barbadensis</name>
    <dbReference type="NCBI Taxonomy" id="3634"/>
    <lineage>
        <taxon>Eukaryota</taxon>
        <taxon>Viridiplantae</taxon>
        <taxon>Streptophyta</taxon>
        <taxon>Embryophyta</taxon>
        <taxon>Tracheophyta</taxon>
        <taxon>Spermatophyta</taxon>
        <taxon>Magnoliopsida</taxon>
        <taxon>eudicotyledons</taxon>
        <taxon>Gunneridae</taxon>
        <taxon>Pentapetalae</taxon>
        <taxon>rosids</taxon>
        <taxon>malvids</taxon>
        <taxon>Malvales</taxon>
        <taxon>Malvaceae</taxon>
        <taxon>Malvoideae</taxon>
        <taxon>Gossypium</taxon>
    </lineage>
</organism>
<feature type="domain" description="BTB" evidence="3">
    <location>
        <begin position="43"/>
        <end position="109"/>
    </location>
</feature>
<dbReference type="Pfam" id="PF00651">
    <property type="entry name" value="BTB"/>
    <property type="match status" value="1"/>
</dbReference>
<dbReference type="Gene3D" id="1.25.40.420">
    <property type="match status" value="1"/>
</dbReference>
<dbReference type="Pfam" id="PF07707">
    <property type="entry name" value="BACK"/>
    <property type="match status" value="1"/>
</dbReference>
<proteinExistence type="predicted"/>
<dbReference type="Gene3D" id="3.80.10.10">
    <property type="entry name" value="Ribonuclease Inhibitor"/>
    <property type="match status" value="2"/>
</dbReference>
<protein>
    <recommendedName>
        <fullName evidence="3">BTB domain-containing protein</fullName>
    </recommendedName>
</protein>
<dbReference type="Gene3D" id="3.30.710.10">
    <property type="entry name" value="Potassium Channel Kv1.1, Chain A"/>
    <property type="match status" value="1"/>
</dbReference>
<dbReference type="Proteomes" id="UP000239757">
    <property type="component" value="Unassembled WGS sequence"/>
</dbReference>
<dbReference type="GO" id="GO:0016567">
    <property type="term" value="P:protein ubiquitination"/>
    <property type="evidence" value="ECO:0007669"/>
    <property type="project" value="UniProtKB-UniPathway"/>
</dbReference>
<evidence type="ECO:0000259" key="3">
    <source>
        <dbReference type="PROSITE" id="PS50097"/>
    </source>
</evidence>
<dbReference type="InterPro" id="IPR011333">
    <property type="entry name" value="SKP1/BTB/POZ_sf"/>
</dbReference>
<dbReference type="SUPFAM" id="SSF52047">
    <property type="entry name" value="RNI-like"/>
    <property type="match status" value="2"/>
</dbReference>
<dbReference type="SMART" id="SM00367">
    <property type="entry name" value="LRR_CC"/>
    <property type="match status" value="4"/>
</dbReference>
<comment type="function">
    <text evidence="1">May act as a substrate-specific adapter of an E3 ubiquitin-protein ligase complex (CUL3-RBX1-BTB) which mediates the ubiquitination and subsequent proteasomal degradation of target proteins.</text>
</comment>
<dbReference type="GO" id="GO:0019005">
    <property type="term" value="C:SCF ubiquitin ligase complex"/>
    <property type="evidence" value="ECO:0007669"/>
    <property type="project" value="TreeGrafter"/>
</dbReference>
<dbReference type="InterPro" id="IPR006553">
    <property type="entry name" value="Leu-rich_rpt_Cys-con_subtyp"/>
</dbReference>
<dbReference type="EMBL" id="KZ663194">
    <property type="protein sequence ID" value="PPS15077.1"/>
    <property type="molecule type" value="Genomic_DNA"/>
</dbReference>
<name>A0A2P5YHJ7_GOSBA</name>
<reference evidence="4 5" key="1">
    <citation type="submission" date="2015-01" db="EMBL/GenBank/DDBJ databases">
        <title>Genome of allotetraploid Gossypium barbadense reveals genomic plasticity and fiber elongation in cotton evolution.</title>
        <authorList>
            <person name="Chen X."/>
            <person name="Liu X."/>
            <person name="Zhao B."/>
            <person name="Zheng H."/>
            <person name="Hu Y."/>
            <person name="Lu G."/>
            <person name="Yang C."/>
            <person name="Chen J."/>
            <person name="Shan C."/>
            <person name="Zhang L."/>
            <person name="Zhou Y."/>
            <person name="Wang L."/>
            <person name="Guo W."/>
            <person name="Bai Y."/>
            <person name="Ruan J."/>
            <person name="Shangguan X."/>
            <person name="Mao Y."/>
            <person name="Jiang J."/>
            <person name="Zhu Y."/>
            <person name="Lei J."/>
            <person name="Kang H."/>
            <person name="Chen S."/>
            <person name="He X."/>
            <person name="Wang R."/>
            <person name="Wang Y."/>
            <person name="Chen J."/>
            <person name="Wang L."/>
            <person name="Yu S."/>
            <person name="Wang B."/>
            <person name="Wei J."/>
            <person name="Song S."/>
            <person name="Lu X."/>
            <person name="Gao Z."/>
            <person name="Gu W."/>
            <person name="Deng X."/>
            <person name="Ma D."/>
            <person name="Wang S."/>
            <person name="Liang W."/>
            <person name="Fang L."/>
            <person name="Cai C."/>
            <person name="Zhu X."/>
            <person name="Zhou B."/>
            <person name="Zhang Y."/>
            <person name="Chen Z."/>
            <person name="Xu S."/>
            <person name="Zhu R."/>
            <person name="Wang S."/>
            <person name="Zhang T."/>
            <person name="Zhao G."/>
        </authorList>
    </citation>
    <scope>NUCLEOTIDE SEQUENCE [LARGE SCALE GENOMIC DNA]</scope>
    <source>
        <strain evidence="5">cv. Xinhai21</strain>
        <tissue evidence="4">Leaf</tissue>
    </source>
</reference>
<dbReference type="InterPro" id="IPR000210">
    <property type="entry name" value="BTB/POZ_dom"/>
</dbReference>
<dbReference type="PANTHER" id="PTHR13318">
    <property type="entry name" value="PARTNER OF PAIRED, ISOFORM B-RELATED"/>
    <property type="match status" value="1"/>
</dbReference>
<evidence type="ECO:0000256" key="2">
    <source>
        <dbReference type="ARBA" id="ARBA00004906"/>
    </source>
</evidence>
<dbReference type="AlphaFoldDB" id="A0A2P5YHJ7"/>